<sequence>MKLAVLLLQNSDLPRATTYSRDWVHMLVNHTTGFFTEQSGGRKIIEYRVFDWFTLPMTGAEWMNAGFGVGPIVRPMVEAGLDVDLSHYTHFALVIDRADAGSAAVSPSHPQYVHVAAQDLDPALLAHEIGHFLGANHANLDTPSGPSEYDDQFCIMGREGAKYSFTHAPLNLTDAAGNVSTELSDSGPGMVAPTLLGCGWLDPASHGVDVSAPLQSQQGRAEFRIEALRGAPPSDRPKRVFAFASGVTNQFLTVEARWRDEYDRGMPDPGEGGAGWVLAHEASALGPGTSTTLLASLPARQGASAYVPKAQLGIAVKSVDAQAGVVSLALEVERFTSRYASIWEPLDGVAWQARHGISPAEYQQTFTALATEGYRLVDVDVHSSKGSPRFSGIWRKEGGPAWEARHGLNSDQYQHTFNDLTARGFRPLCVSGYAEGGQARYAAVWSKEGGPAWIARHGLDANQYQNLFGTLPSQGFRPWRVNGYTVAGQDRFATIWRQTGGERWLARHGLTADEYQRLFNELASQGWRLIDVSGYGANGQDRYVCIWELVGGPAWEARHGLTPFLHQQEFNAQIGRGHRLTRISGHNPFG</sequence>
<gene>
    <name evidence="1" type="ORF">JM946_17630</name>
</gene>
<name>A0ABS1WZZ5_9GAMM</name>
<protein>
    <submittedName>
        <fullName evidence="1">Uncharacterized protein</fullName>
    </submittedName>
</protein>
<dbReference type="InterPro" id="IPR049511">
    <property type="entry name" value="PGH-like_rpt"/>
</dbReference>
<evidence type="ECO:0000313" key="2">
    <source>
        <dbReference type="Proteomes" id="UP000661077"/>
    </source>
</evidence>
<organism evidence="1 2">
    <name type="scientific">Steroidobacter gossypii</name>
    <dbReference type="NCBI Taxonomy" id="2805490"/>
    <lineage>
        <taxon>Bacteria</taxon>
        <taxon>Pseudomonadati</taxon>
        <taxon>Pseudomonadota</taxon>
        <taxon>Gammaproteobacteria</taxon>
        <taxon>Steroidobacterales</taxon>
        <taxon>Steroidobacteraceae</taxon>
        <taxon>Steroidobacter</taxon>
    </lineage>
</organism>
<dbReference type="RefSeq" id="WP_203168674.1">
    <property type="nucleotide sequence ID" value="NZ_JAEVLS010000004.1"/>
</dbReference>
<dbReference type="EMBL" id="JAEVLS010000004">
    <property type="protein sequence ID" value="MBM0106553.1"/>
    <property type="molecule type" value="Genomic_DNA"/>
</dbReference>
<accession>A0ABS1WZZ5</accession>
<dbReference type="Pfam" id="PF17660">
    <property type="entry name" value="BTRD1"/>
    <property type="match status" value="5"/>
</dbReference>
<proteinExistence type="predicted"/>
<keyword evidence="2" id="KW-1185">Reference proteome</keyword>
<reference evidence="1 2" key="1">
    <citation type="journal article" date="2021" name="Int. J. Syst. Evol. Microbiol.">
        <title>Steroidobacter gossypii sp. nov., isolated from soil of cotton cropping field.</title>
        <authorList>
            <person name="Huang R."/>
            <person name="Yang S."/>
            <person name="Zhen C."/>
            <person name="Liu W."/>
        </authorList>
    </citation>
    <scope>NUCLEOTIDE SEQUENCE [LARGE SCALE GENOMIC DNA]</scope>
    <source>
        <strain evidence="1 2">S1-65</strain>
    </source>
</reference>
<comment type="caution">
    <text evidence="1">The sequence shown here is derived from an EMBL/GenBank/DDBJ whole genome shotgun (WGS) entry which is preliminary data.</text>
</comment>
<dbReference type="SUPFAM" id="SSF55486">
    <property type="entry name" value="Metalloproteases ('zincins'), catalytic domain"/>
    <property type="match status" value="1"/>
</dbReference>
<evidence type="ECO:0000313" key="1">
    <source>
        <dbReference type="EMBL" id="MBM0106553.1"/>
    </source>
</evidence>
<dbReference type="Proteomes" id="UP000661077">
    <property type="component" value="Unassembled WGS sequence"/>
</dbReference>